<protein>
    <submittedName>
        <fullName evidence="2">Uncharacterized protein</fullName>
    </submittedName>
</protein>
<dbReference type="EMBL" id="OY882869">
    <property type="protein sequence ID" value="CAK6434952.1"/>
    <property type="molecule type" value="Genomic_DNA"/>
</dbReference>
<evidence type="ECO:0000313" key="2">
    <source>
        <dbReference type="EMBL" id="CAK6434952.1"/>
    </source>
</evidence>
<dbReference type="Proteomes" id="UP001314169">
    <property type="component" value="Chromosome 12"/>
</dbReference>
<gene>
    <name evidence="2" type="ORF">MPIPNATIZW_LOCUS3258</name>
</gene>
<feature type="region of interest" description="Disordered" evidence="1">
    <location>
        <begin position="96"/>
        <end position="133"/>
    </location>
</feature>
<reference evidence="2" key="1">
    <citation type="submission" date="2023-12" db="EMBL/GenBank/DDBJ databases">
        <authorList>
            <person name="Brown T."/>
        </authorList>
    </citation>
    <scope>NUCLEOTIDE SEQUENCE</scope>
</reference>
<proteinExistence type="predicted"/>
<organism evidence="2 3">
    <name type="scientific">Pipistrellus nathusii</name>
    <name type="common">Nathusius' pipistrelle</name>
    <dbReference type="NCBI Taxonomy" id="59473"/>
    <lineage>
        <taxon>Eukaryota</taxon>
        <taxon>Metazoa</taxon>
        <taxon>Chordata</taxon>
        <taxon>Craniata</taxon>
        <taxon>Vertebrata</taxon>
        <taxon>Euteleostomi</taxon>
        <taxon>Mammalia</taxon>
        <taxon>Eutheria</taxon>
        <taxon>Laurasiatheria</taxon>
        <taxon>Chiroptera</taxon>
        <taxon>Yangochiroptera</taxon>
        <taxon>Vespertilionidae</taxon>
        <taxon>Pipistrellus</taxon>
    </lineage>
</organism>
<keyword evidence="3" id="KW-1185">Reference proteome</keyword>
<evidence type="ECO:0000256" key="1">
    <source>
        <dbReference type="SAM" id="MobiDB-lite"/>
    </source>
</evidence>
<sequence length="133" mass="14572">MEFGFRAGFQLRWLRDQQQAKPQALRSLGLHPIPGPRCVPGGGWEVWGEGGCGEPILRCFLWLVLQVHVHTHPRAPESPDGRPATGTAAVRALHRGRDRCAAPESPAGRQLAGLPLGCWQPWDRSGQASDKRA</sequence>
<accession>A0ABN9ZFG9</accession>
<evidence type="ECO:0000313" key="3">
    <source>
        <dbReference type="Proteomes" id="UP001314169"/>
    </source>
</evidence>
<name>A0ABN9ZFG9_PIPNA</name>